<reference evidence="16" key="1">
    <citation type="submission" date="2017-01" db="EMBL/GenBank/DDBJ databases">
        <authorList>
            <person name="Varghese N."/>
            <person name="Submissions S."/>
        </authorList>
    </citation>
    <scope>NUCLEOTIDE SEQUENCE [LARGE SCALE GENOMIC DNA]</scope>
    <source>
        <strain evidence="16">ASpG1</strain>
    </source>
</reference>
<feature type="transmembrane region" description="Helical" evidence="13">
    <location>
        <begin position="280"/>
        <end position="309"/>
    </location>
</feature>
<keyword evidence="4" id="KW-1003">Cell membrane</keyword>
<protein>
    <recommendedName>
        <fullName evidence="3">histidine kinase</fullName>
        <ecNumber evidence="3">2.7.13.3</ecNumber>
    </recommendedName>
</protein>
<name>A0A1N6T0K8_9SPIO</name>
<evidence type="ECO:0000256" key="2">
    <source>
        <dbReference type="ARBA" id="ARBA00004651"/>
    </source>
</evidence>
<organism evidence="15 16">
    <name type="scientific">Alkalispirochaeta americana</name>
    <dbReference type="NCBI Taxonomy" id="159291"/>
    <lineage>
        <taxon>Bacteria</taxon>
        <taxon>Pseudomonadati</taxon>
        <taxon>Spirochaetota</taxon>
        <taxon>Spirochaetia</taxon>
        <taxon>Spirochaetales</taxon>
        <taxon>Spirochaetaceae</taxon>
        <taxon>Alkalispirochaeta</taxon>
    </lineage>
</organism>
<dbReference type="InterPro" id="IPR011495">
    <property type="entry name" value="Sig_transdc_His_kin_sub2_dim/P"/>
</dbReference>
<evidence type="ECO:0000256" key="8">
    <source>
        <dbReference type="ARBA" id="ARBA00022741"/>
    </source>
</evidence>
<proteinExistence type="predicted"/>
<dbReference type="Pfam" id="PF02518">
    <property type="entry name" value="HATPase_c"/>
    <property type="match status" value="1"/>
</dbReference>
<comment type="catalytic activity">
    <reaction evidence="1">
        <text>ATP + protein L-histidine = ADP + protein N-phospho-L-histidine.</text>
        <dbReference type="EC" id="2.7.13.3"/>
    </reaction>
</comment>
<evidence type="ECO:0000256" key="5">
    <source>
        <dbReference type="ARBA" id="ARBA00022553"/>
    </source>
</evidence>
<dbReference type="PANTHER" id="PTHR41523">
    <property type="entry name" value="TWO-COMPONENT SYSTEM SENSOR PROTEIN"/>
    <property type="match status" value="1"/>
</dbReference>
<evidence type="ECO:0000256" key="9">
    <source>
        <dbReference type="ARBA" id="ARBA00022777"/>
    </source>
</evidence>
<dbReference type="InterPro" id="IPR036890">
    <property type="entry name" value="HATPase_C_sf"/>
</dbReference>
<evidence type="ECO:0000256" key="7">
    <source>
        <dbReference type="ARBA" id="ARBA00022692"/>
    </source>
</evidence>
<dbReference type="EMBL" id="FTMS01000009">
    <property type="protein sequence ID" value="SIQ46794.1"/>
    <property type="molecule type" value="Genomic_DNA"/>
</dbReference>
<dbReference type="CDD" id="cd12914">
    <property type="entry name" value="PDC1_DGC_like"/>
    <property type="match status" value="1"/>
</dbReference>
<evidence type="ECO:0000256" key="6">
    <source>
        <dbReference type="ARBA" id="ARBA00022679"/>
    </source>
</evidence>
<evidence type="ECO:0000256" key="12">
    <source>
        <dbReference type="ARBA" id="ARBA00023136"/>
    </source>
</evidence>
<dbReference type="PANTHER" id="PTHR41523:SF8">
    <property type="entry name" value="ETHYLENE RESPONSE SENSOR PROTEIN"/>
    <property type="match status" value="1"/>
</dbReference>
<keyword evidence="11 13" id="KW-1133">Transmembrane helix</keyword>
<dbReference type="GO" id="GO:0005886">
    <property type="term" value="C:plasma membrane"/>
    <property type="evidence" value="ECO:0007669"/>
    <property type="project" value="UniProtKB-SubCell"/>
</dbReference>
<dbReference type="Proteomes" id="UP000186400">
    <property type="component" value="Unassembled WGS sequence"/>
</dbReference>
<keyword evidence="16" id="KW-1185">Reference proteome</keyword>
<evidence type="ECO:0000256" key="3">
    <source>
        <dbReference type="ARBA" id="ARBA00012438"/>
    </source>
</evidence>
<keyword evidence="9 15" id="KW-0418">Kinase</keyword>
<comment type="subcellular location">
    <subcellularLocation>
        <location evidence="2">Cell membrane</location>
        <topology evidence="2">Multi-pass membrane protein</topology>
    </subcellularLocation>
</comment>
<dbReference type="AlphaFoldDB" id="A0A1N6T0K8"/>
<dbReference type="RefSeq" id="WP_076488784.1">
    <property type="nucleotide sequence ID" value="NZ_FTMS01000009.1"/>
</dbReference>
<evidence type="ECO:0000256" key="1">
    <source>
        <dbReference type="ARBA" id="ARBA00000085"/>
    </source>
</evidence>
<dbReference type="Pfam" id="PF02743">
    <property type="entry name" value="dCache_1"/>
    <property type="match status" value="1"/>
</dbReference>
<evidence type="ECO:0000313" key="15">
    <source>
        <dbReference type="EMBL" id="SIQ46794.1"/>
    </source>
</evidence>
<evidence type="ECO:0000256" key="11">
    <source>
        <dbReference type="ARBA" id="ARBA00022989"/>
    </source>
</evidence>
<dbReference type="Gene3D" id="3.30.450.20">
    <property type="entry name" value="PAS domain"/>
    <property type="match status" value="2"/>
</dbReference>
<keyword evidence="10" id="KW-0067">ATP-binding</keyword>
<dbReference type="InterPro" id="IPR003594">
    <property type="entry name" value="HATPase_dom"/>
</dbReference>
<sequence length="584" mass="63278">MNRFFSLRARMVLAFGGVSTLLLIAAGGISLFETGRLQRETVDAMARQIVEARSAEVGRWLEGHRNEVRILSRFEVFRTGSLAEISAHLQEHHAEINPEQENIFFVDLDGNFITSDARSGSLLKRQYIRDILTGRQSATVSDGLLSLGTGNPIVAVAREILTPSGERRGIIGASVTLQAFSQLTRSMEFGTEGYGAIVDGQGLVVGHPDPALVMRMDTLNAPDWKGVRELGIRMIAGEAGSHDYRTPQGIRRHAIFAPVPDSPNWSVAYLMPQSDIVGPVWRIVGTSMVFVLVAILGVVTTAVVSANYIAAPILGLHRAVAAIDLNDPVISESFAPLVRQRNEIGLLAQAVLGMNERILHDYRHIQDALREKDLLLKEVHHRVKNNLQIVSSILSLQGDTLVDPMAREALRECENRIHAIAAVHECSYKSSDFSRVPMDNYLQELCASLQSGLLETSDAAEVSVSAAGLSLPLEQAISCGFIVTEVVTNSLKYAFPRERSKLGKPAVRIHMGLREDQCILLISDNGVGLGAADSRSQGLGTELVMAFASQLKGSLRVTGEAGVTVEVVFPPDRGASGPGDTRSS</sequence>
<evidence type="ECO:0000256" key="10">
    <source>
        <dbReference type="ARBA" id="ARBA00022840"/>
    </source>
</evidence>
<evidence type="ECO:0000256" key="4">
    <source>
        <dbReference type="ARBA" id="ARBA00022475"/>
    </source>
</evidence>
<gene>
    <name evidence="15" type="ORF">SAMN05920897_10968</name>
</gene>
<dbReference type="GO" id="GO:0004673">
    <property type="term" value="F:protein histidine kinase activity"/>
    <property type="evidence" value="ECO:0007669"/>
    <property type="project" value="UniProtKB-EC"/>
</dbReference>
<dbReference type="Pfam" id="PF07568">
    <property type="entry name" value="HisKA_2"/>
    <property type="match status" value="1"/>
</dbReference>
<dbReference type="SUPFAM" id="SSF55874">
    <property type="entry name" value="ATPase domain of HSP90 chaperone/DNA topoisomerase II/histidine kinase"/>
    <property type="match status" value="1"/>
</dbReference>
<feature type="domain" description="Histidine kinase/HSP90-like ATPase" evidence="14">
    <location>
        <begin position="474"/>
        <end position="573"/>
    </location>
</feature>
<evidence type="ECO:0000313" key="16">
    <source>
        <dbReference type="Proteomes" id="UP000186400"/>
    </source>
</evidence>
<evidence type="ECO:0000259" key="14">
    <source>
        <dbReference type="SMART" id="SM00387"/>
    </source>
</evidence>
<dbReference type="Gene3D" id="3.30.565.10">
    <property type="entry name" value="Histidine kinase-like ATPase, C-terminal domain"/>
    <property type="match status" value="1"/>
</dbReference>
<dbReference type="STRING" id="159291.SAMN05920897_10968"/>
<keyword evidence="7 13" id="KW-0812">Transmembrane</keyword>
<dbReference type="InterPro" id="IPR033479">
    <property type="entry name" value="dCache_1"/>
</dbReference>
<keyword evidence="6" id="KW-0808">Transferase</keyword>
<dbReference type="CDD" id="cd12912">
    <property type="entry name" value="PDC2_MCP_like"/>
    <property type="match status" value="1"/>
</dbReference>
<dbReference type="OrthoDB" id="9762005at2"/>
<keyword evidence="5" id="KW-0597">Phosphoprotein</keyword>
<evidence type="ECO:0000256" key="13">
    <source>
        <dbReference type="SAM" id="Phobius"/>
    </source>
</evidence>
<dbReference type="EC" id="2.7.13.3" evidence="3"/>
<dbReference type="GO" id="GO:0005524">
    <property type="term" value="F:ATP binding"/>
    <property type="evidence" value="ECO:0007669"/>
    <property type="project" value="UniProtKB-KW"/>
</dbReference>
<accession>A0A1N6T0K8</accession>
<dbReference type="SMART" id="SM00387">
    <property type="entry name" value="HATPase_c"/>
    <property type="match status" value="1"/>
</dbReference>
<keyword evidence="8" id="KW-0547">Nucleotide-binding</keyword>
<keyword evidence="12 13" id="KW-0472">Membrane</keyword>